<keyword evidence="3 4" id="KW-0413">Isomerase</keyword>
<dbReference type="FunFam" id="1.20.120.420:FF:000003">
    <property type="entry name" value="Methylthioribose-1-phosphate isomerase"/>
    <property type="match status" value="1"/>
</dbReference>
<dbReference type="STRING" id="45286.A0A120K280"/>
<comment type="similarity">
    <text evidence="4">Belongs to the eIF-2B alpha/beta/delta subunits family. MtnA subfamily.</text>
</comment>
<feature type="active site" description="Proton donor" evidence="4">
    <location>
        <position position="272"/>
    </location>
</feature>
<dbReference type="NCBIfam" id="TIGR00512">
    <property type="entry name" value="salvage_mtnA"/>
    <property type="match status" value="1"/>
</dbReference>
<dbReference type="GO" id="GO:0019509">
    <property type="term" value="P:L-methionine salvage from methylthioadenosine"/>
    <property type="evidence" value="ECO:0007669"/>
    <property type="project" value="UniProtKB-UniRule"/>
</dbReference>
<dbReference type="InterPro" id="IPR000649">
    <property type="entry name" value="IF-2B-related"/>
</dbReference>
<dbReference type="GO" id="GO:0005737">
    <property type="term" value="C:cytoplasm"/>
    <property type="evidence" value="ECO:0007669"/>
    <property type="project" value="UniProtKB-SubCell"/>
</dbReference>
<comment type="catalytic activity">
    <reaction evidence="4">
        <text>5-(methylsulfanyl)-alpha-D-ribose 1-phosphate = 5-(methylsulfanyl)-D-ribulose 1-phosphate</text>
        <dbReference type="Rhea" id="RHEA:19989"/>
        <dbReference type="ChEBI" id="CHEBI:58533"/>
        <dbReference type="ChEBI" id="CHEBI:58548"/>
        <dbReference type="EC" id="5.3.1.23"/>
    </reaction>
</comment>
<evidence type="ECO:0000256" key="3">
    <source>
        <dbReference type="ARBA" id="ARBA00023235"/>
    </source>
</evidence>
<dbReference type="InterPro" id="IPR037171">
    <property type="entry name" value="NagB/RpiA_transferase-like"/>
</dbReference>
<evidence type="ECO:0000313" key="6">
    <source>
        <dbReference type="Proteomes" id="UP000243052"/>
    </source>
</evidence>
<evidence type="ECO:0000256" key="1">
    <source>
        <dbReference type="ARBA" id="ARBA00022605"/>
    </source>
</evidence>
<dbReference type="PANTHER" id="PTHR43475">
    <property type="entry name" value="METHYLTHIORIBOSE-1-PHOSPHATE ISOMERASE"/>
    <property type="match status" value="1"/>
</dbReference>
<dbReference type="Proteomes" id="UP000243052">
    <property type="component" value="Chromosome iv"/>
</dbReference>
<dbReference type="HAMAP" id="MF_01678">
    <property type="entry name" value="Salvage_MtnA"/>
    <property type="match status" value="1"/>
</dbReference>
<feature type="site" description="Transition state stabilizer" evidence="4">
    <location>
        <position position="183"/>
    </location>
</feature>
<dbReference type="Pfam" id="PF01008">
    <property type="entry name" value="IF-2B"/>
    <property type="match status" value="1"/>
</dbReference>
<comment type="function">
    <text evidence="4">Catalyzes the interconversion of methylthioribose-1-phosphate (MTR-1-P) into methylthioribulose-1-phosphate (MTRu-1-P).</text>
</comment>
<keyword evidence="4" id="KW-0539">Nucleus</keyword>
<dbReference type="OrthoDB" id="2461at2759"/>
<accession>A0A120K280</accession>
<dbReference type="InterPro" id="IPR042529">
    <property type="entry name" value="IF_2B-like_C"/>
</dbReference>
<dbReference type="Gene3D" id="3.40.50.10470">
    <property type="entry name" value="Translation initiation factor eif-2b, domain 2"/>
    <property type="match status" value="1"/>
</dbReference>
<evidence type="ECO:0000313" key="5">
    <source>
        <dbReference type="EMBL" id="AMD20700.1"/>
    </source>
</evidence>
<comment type="subcellular location">
    <subcellularLocation>
        <location evidence="4">Cytoplasm</location>
    </subcellularLocation>
    <subcellularLocation>
        <location evidence="4">Nucleus</location>
    </subcellularLocation>
</comment>
<proteinExistence type="inferred from homology"/>
<keyword evidence="1 4" id="KW-0028">Amino-acid biosynthesis</keyword>
<sequence>MSLEAIKFDRADKTNYSVFILDQTLLPYVNKYLPVDTIEDGYNLIKSMKVRGAPAIAISGVLSVLMECQKLSKKYNAGEKGDCDLSNYDSFKQIMLSRLDFLLRSRPTAVNLQNAINEVVALLNEPYCGSFDEFHQKLYDYACKLLDGDLENNKRMGDHGASFLQESLSSEGFEGEFGVLTICNTGSLATSGHGTALGVIRSLWKMSQEKPTKPRMVHVFPLETRPYNQGSRLTAYELRHDGIPSTLITDSSVAYKISTSPVPIKAAFVGADRIVANGDTANKIGTFQLAILCKHFGIKFYVVAPKYTVDLATATGGDIFVEERPADEFRLVTGTSVDSDTAKPVLDQEGAPVISKVGITPPDMPVWNPSFDVTPHEFIDGIILEDGVLLKDGDGKFDLSQITNSR</sequence>
<dbReference type="UniPathway" id="UPA00904">
    <property type="reaction ID" value="UER00874"/>
</dbReference>
<protein>
    <recommendedName>
        <fullName evidence="4">Methylthioribose-1-phosphate isomerase</fullName>
        <shortName evidence="4">M1Pi</shortName>
        <shortName evidence="4">MTR-1-P isomerase</shortName>
        <ecNumber evidence="4">5.3.1.23</ecNumber>
    </recommendedName>
    <alternativeName>
        <fullName evidence="4">S-methyl-5-thioribose-1-phosphate isomerase</fullName>
    </alternativeName>
    <alternativeName>
        <fullName evidence="4">Translation initiation factor eIF-2B subunit alpha/beta/delta-like protein</fullName>
    </alternativeName>
</protein>
<dbReference type="NCBIfam" id="TIGR00524">
    <property type="entry name" value="eIF-2B_rel"/>
    <property type="match status" value="1"/>
</dbReference>
<dbReference type="AlphaFoldDB" id="A0A120K280"/>
<dbReference type="InterPro" id="IPR027363">
    <property type="entry name" value="M1Pi_N"/>
</dbReference>
<dbReference type="InterPro" id="IPR005251">
    <property type="entry name" value="IF-M1Pi"/>
</dbReference>
<evidence type="ECO:0000256" key="2">
    <source>
        <dbReference type="ARBA" id="ARBA00023167"/>
    </source>
</evidence>
<keyword evidence="6" id="KW-1185">Reference proteome</keyword>
<dbReference type="GeneID" id="28723959"/>
<keyword evidence="4" id="KW-0963">Cytoplasm</keyword>
<evidence type="ECO:0000256" key="4">
    <source>
        <dbReference type="HAMAP-Rule" id="MF_03119"/>
    </source>
</evidence>
<dbReference type="EC" id="5.3.1.23" evidence="4"/>
<dbReference type="InterPro" id="IPR011559">
    <property type="entry name" value="Initiation_fac_2B_a/b/d"/>
</dbReference>
<dbReference type="SUPFAM" id="SSF100950">
    <property type="entry name" value="NagB/RpiA/CoA transferase-like"/>
    <property type="match status" value="1"/>
</dbReference>
<dbReference type="EMBL" id="CP014244">
    <property type="protein sequence ID" value="AMD20700.1"/>
    <property type="molecule type" value="Genomic_DNA"/>
</dbReference>
<gene>
    <name evidence="4" type="primary">MRI1</name>
    <name evidence="5" type="ORF">AW171_hschr42606</name>
</gene>
<dbReference type="GO" id="GO:0046523">
    <property type="term" value="F:S-methyl-5-thioribose-1-phosphate isomerase activity"/>
    <property type="evidence" value="ECO:0007669"/>
    <property type="project" value="UniProtKB-UniRule"/>
</dbReference>
<dbReference type="RefSeq" id="XP_017987696.1">
    <property type="nucleotide sequence ID" value="XM_018131726.1"/>
</dbReference>
<reference evidence="5 6" key="1">
    <citation type="submission" date="2016-01" db="EMBL/GenBank/DDBJ databases">
        <title>Genome sequence of the yeast Holleya sinecauda.</title>
        <authorList>
            <person name="Dietrich F.S."/>
        </authorList>
    </citation>
    <scope>NUCLEOTIDE SEQUENCE [LARGE SCALE GENOMIC DNA]</scope>
    <source>
        <strain evidence="5 6">ATCC 58844</strain>
    </source>
</reference>
<keyword evidence="2 4" id="KW-0486">Methionine biosynthesis</keyword>
<name>A0A120K280_9SACH</name>
<dbReference type="Gene3D" id="1.20.120.420">
    <property type="entry name" value="translation initiation factor eif-2b, domain 1"/>
    <property type="match status" value="1"/>
</dbReference>
<dbReference type="PANTHER" id="PTHR43475:SF1">
    <property type="entry name" value="METHYLTHIORIBOSE-1-PHOSPHATE ISOMERASE"/>
    <property type="match status" value="1"/>
</dbReference>
<dbReference type="GO" id="GO:0005634">
    <property type="term" value="C:nucleus"/>
    <property type="evidence" value="ECO:0007669"/>
    <property type="project" value="UniProtKB-SubCell"/>
</dbReference>
<dbReference type="FunFam" id="3.40.50.10470:FF:000006">
    <property type="entry name" value="Methylthioribose-1-phosphate isomerase"/>
    <property type="match status" value="1"/>
</dbReference>
<organism evidence="5 6">
    <name type="scientific">Eremothecium sinecaudum</name>
    <dbReference type="NCBI Taxonomy" id="45286"/>
    <lineage>
        <taxon>Eukaryota</taxon>
        <taxon>Fungi</taxon>
        <taxon>Dikarya</taxon>
        <taxon>Ascomycota</taxon>
        <taxon>Saccharomycotina</taxon>
        <taxon>Saccharomycetes</taxon>
        <taxon>Saccharomycetales</taxon>
        <taxon>Saccharomycetaceae</taxon>
        <taxon>Eremothecium</taxon>
    </lineage>
</organism>
<dbReference type="NCBIfam" id="NF004326">
    <property type="entry name" value="PRK05720.1"/>
    <property type="match status" value="1"/>
</dbReference>
<comment type="pathway">
    <text evidence="4">Amino-acid biosynthesis; L-methionine biosynthesis via salvage pathway; L-methionine from S-methyl-5-thio-alpha-D-ribose 1-phosphate: step 1/6.</text>
</comment>